<feature type="transmembrane region" description="Helical" evidence="4">
    <location>
        <begin position="46"/>
        <end position="66"/>
    </location>
</feature>
<evidence type="ECO:0000256" key="4">
    <source>
        <dbReference type="SAM" id="Phobius"/>
    </source>
</evidence>
<accession>A0A9P4M793</accession>
<comment type="caution">
    <text evidence="5">The sequence shown here is derived from an EMBL/GenBank/DDBJ whole genome shotgun (WGS) entry which is preliminary data.</text>
</comment>
<dbReference type="Proteomes" id="UP000799772">
    <property type="component" value="Unassembled WGS sequence"/>
</dbReference>
<comment type="similarity">
    <text evidence="2">Belongs to the ustYa family.</text>
</comment>
<evidence type="ECO:0000256" key="3">
    <source>
        <dbReference type="SAM" id="MobiDB-lite"/>
    </source>
</evidence>
<protein>
    <recommendedName>
        <fullName evidence="7">Cyclochlorotine biosynthesis protein O</fullName>
    </recommendedName>
</protein>
<dbReference type="AlphaFoldDB" id="A0A9P4M793"/>
<keyword evidence="4" id="KW-1133">Transmembrane helix</keyword>
<evidence type="ECO:0008006" key="7">
    <source>
        <dbReference type="Google" id="ProtNLM"/>
    </source>
</evidence>
<keyword evidence="4" id="KW-0812">Transmembrane</keyword>
<dbReference type="PANTHER" id="PTHR33365:SF4">
    <property type="entry name" value="CYCLOCHLOROTINE BIOSYNTHESIS PROTEIN O"/>
    <property type="match status" value="1"/>
</dbReference>
<dbReference type="OrthoDB" id="3687641at2759"/>
<evidence type="ECO:0000256" key="1">
    <source>
        <dbReference type="ARBA" id="ARBA00004685"/>
    </source>
</evidence>
<feature type="region of interest" description="Disordered" evidence="3">
    <location>
        <begin position="15"/>
        <end position="36"/>
    </location>
</feature>
<evidence type="ECO:0000256" key="2">
    <source>
        <dbReference type="ARBA" id="ARBA00035112"/>
    </source>
</evidence>
<keyword evidence="6" id="KW-1185">Reference proteome</keyword>
<comment type="pathway">
    <text evidence="1">Mycotoxin biosynthesis.</text>
</comment>
<gene>
    <name evidence="5" type="ORF">NA57DRAFT_75250</name>
</gene>
<organism evidence="5 6">
    <name type="scientific">Rhizodiscina lignyota</name>
    <dbReference type="NCBI Taxonomy" id="1504668"/>
    <lineage>
        <taxon>Eukaryota</taxon>
        <taxon>Fungi</taxon>
        <taxon>Dikarya</taxon>
        <taxon>Ascomycota</taxon>
        <taxon>Pezizomycotina</taxon>
        <taxon>Dothideomycetes</taxon>
        <taxon>Pleosporomycetidae</taxon>
        <taxon>Aulographales</taxon>
        <taxon>Rhizodiscinaceae</taxon>
        <taxon>Rhizodiscina</taxon>
    </lineage>
</organism>
<dbReference type="PANTHER" id="PTHR33365">
    <property type="entry name" value="YALI0B05434P"/>
    <property type="match status" value="1"/>
</dbReference>
<evidence type="ECO:0000313" key="6">
    <source>
        <dbReference type="Proteomes" id="UP000799772"/>
    </source>
</evidence>
<name>A0A9P4M793_9PEZI</name>
<dbReference type="InterPro" id="IPR021765">
    <property type="entry name" value="UstYa-like"/>
</dbReference>
<evidence type="ECO:0000313" key="5">
    <source>
        <dbReference type="EMBL" id="KAF2099745.1"/>
    </source>
</evidence>
<dbReference type="Pfam" id="PF11807">
    <property type="entry name" value="UstYa"/>
    <property type="match status" value="1"/>
</dbReference>
<proteinExistence type="inferred from homology"/>
<keyword evidence="4" id="KW-0472">Membrane</keyword>
<sequence length="294" mass="34881">MRSFFRHAQSPLYHRLGDGESEKESGEDANTFTEQTSHERKYHAKFLAVLSISNIVTAFISCLFWRRVFTPTFGSFSTGYATDFGPARSHIEVELVRFTGGPSFLPNGSMYIPHPTEKKYVGDPEPEIDQNWEELTWGRYILATEEEMKAQWPDEWDQFWEEARGGYVVGFDMFHTLHCLVYYLLHKLNIEMNPLIGIQNRLRRDYYPDYYAIKNTTNHWLHRDHCIEQIRQYIMCSGDMTPIPTRYYPSKDRNYVDSDYPHTCRNYEKLHNWATERYNGSSAIQPHFREEHEE</sequence>
<dbReference type="GO" id="GO:0043386">
    <property type="term" value="P:mycotoxin biosynthetic process"/>
    <property type="evidence" value="ECO:0007669"/>
    <property type="project" value="InterPro"/>
</dbReference>
<reference evidence="5" key="1">
    <citation type="journal article" date="2020" name="Stud. Mycol.">
        <title>101 Dothideomycetes genomes: a test case for predicting lifestyles and emergence of pathogens.</title>
        <authorList>
            <person name="Haridas S."/>
            <person name="Albert R."/>
            <person name="Binder M."/>
            <person name="Bloem J."/>
            <person name="Labutti K."/>
            <person name="Salamov A."/>
            <person name="Andreopoulos B."/>
            <person name="Baker S."/>
            <person name="Barry K."/>
            <person name="Bills G."/>
            <person name="Bluhm B."/>
            <person name="Cannon C."/>
            <person name="Castanera R."/>
            <person name="Culley D."/>
            <person name="Daum C."/>
            <person name="Ezra D."/>
            <person name="Gonzalez J."/>
            <person name="Henrissat B."/>
            <person name="Kuo A."/>
            <person name="Liang C."/>
            <person name="Lipzen A."/>
            <person name="Lutzoni F."/>
            <person name="Magnuson J."/>
            <person name="Mondo S."/>
            <person name="Nolan M."/>
            <person name="Ohm R."/>
            <person name="Pangilinan J."/>
            <person name="Park H.-J."/>
            <person name="Ramirez L."/>
            <person name="Alfaro M."/>
            <person name="Sun H."/>
            <person name="Tritt A."/>
            <person name="Yoshinaga Y."/>
            <person name="Zwiers L.-H."/>
            <person name="Turgeon B."/>
            <person name="Goodwin S."/>
            <person name="Spatafora J."/>
            <person name="Crous P."/>
            <person name="Grigoriev I."/>
        </authorList>
    </citation>
    <scope>NUCLEOTIDE SEQUENCE</scope>
    <source>
        <strain evidence="5">CBS 133067</strain>
    </source>
</reference>
<dbReference type="EMBL" id="ML978125">
    <property type="protein sequence ID" value="KAF2099745.1"/>
    <property type="molecule type" value="Genomic_DNA"/>
</dbReference>
<feature type="compositionally biased region" description="Basic and acidic residues" evidence="3">
    <location>
        <begin position="15"/>
        <end position="26"/>
    </location>
</feature>